<feature type="chain" id="PRO_5042120606" evidence="2">
    <location>
        <begin position="27"/>
        <end position="316"/>
    </location>
</feature>
<dbReference type="PANTHER" id="PTHR46871">
    <property type="entry name" value="BROMO-ADJACENT HOMOLOGY (BAH) DOMAIN-CONTAINING PROTEIN"/>
    <property type="match status" value="1"/>
</dbReference>
<comment type="caution">
    <text evidence="4">The sequence shown here is derived from an EMBL/GenBank/DDBJ whole genome shotgun (WGS) entry which is preliminary data.</text>
</comment>
<gene>
    <name evidence="4" type="ORF">O6P43_034243</name>
</gene>
<dbReference type="InterPro" id="IPR036575">
    <property type="entry name" value="TFIIS_cen_dom_sf"/>
</dbReference>
<dbReference type="KEGG" id="qsa:O6P43_034243"/>
<evidence type="ECO:0000256" key="1">
    <source>
        <dbReference type="SAM" id="MobiDB-lite"/>
    </source>
</evidence>
<keyword evidence="5" id="KW-1185">Reference proteome</keyword>
<feature type="compositionally biased region" description="Basic and acidic residues" evidence="1">
    <location>
        <begin position="303"/>
        <end position="316"/>
    </location>
</feature>
<dbReference type="Gene3D" id="1.10.472.30">
    <property type="entry name" value="Transcription elongation factor S-II, central domain"/>
    <property type="match status" value="1"/>
</dbReference>
<dbReference type="SUPFAM" id="SSF46942">
    <property type="entry name" value="Elongation factor TFIIS domain 2"/>
    <property type="match status" value="1"/>
</dbReference>
<dbReference type="PROSITE" id="PS51321">
    <property type="entry name" value="TFIIS_CENTRAL"/>
    <property type="match status" value="1"/>
</dbReference>
<dbReference type="InterPro" id="IPR003618">
    <property type="entry name" value="TFIIS_cen_dom"/>
</dbReference>
<feature type="compositionally biased region" description="Basic and acidic residues" evidence="1">
    <location>
        <begin position="82"/>
        <end position="98"/>
    </location>
</feature>
<evidence type="ECO:0000313" key="5">
    <source>
        <dbReference type="Proteomes" id="UP001163823"/>
    </source>
</evidence>
<dbReference type="Proteomes" id="UP001163823">
    <property type="component" value="Chromosome 14"/>
</dbReference>
<dbReference type="EMBL" id="JARAOO010000014">
    <property type="protein sequence ID" value="KAJ7944920.1"/>
    <property type="molecule type" value="Genomic_DNA"/>
</dbReference>
<feature type="signal peptide" evidence="2">
    <location>
        <begin position="1"/>
        <end position="26"/>
    </location>
</feature>
<feature type="domain" description="TFIIS central" evidence="3">
    <location>
        <begin position="59"/>
        <end position="199"/>
    </location>
</feature>
<dbReference type="GO" id="GO:0006351">
    <property type="term" value="P:DNA-templated transcription"/>
    <property type="evidence" value="ECO:0007669"/>
    <property type="project" value="InterPro"/>
</dbReference>
<name>A0AAD7KU12_QUISA</name>
<reference evidence="4" key="1">
    <citation type="journal article" date="2023" name="Science">
        <title>Elucidation of the pathway for biosynthesis of saponin adjuvants from the soapbark tree.</title>
        <authorList>
            <person name="Reed J."/>
            <person name="Orme A."/>
            <person name="El-Demerdash A."/>
            <person name="Owen C."/>
            <person name="Martin L.B.B."/>
            <person name="Misra R.C."/>
            <person name="Kikuchi S."/>
            <person name="Rejzek M."/>
            <person name="Martin A.C."/>
            <person name="Harkess A."/>
            <person name="Leebens-Mack J."/>
            <person name="Louveau T."/>
            <person name="Stephenson M.J."/>
            <person name="Osbourn A."/>
        </authorList>
    </citation>
    <scope>NUCLEOTIDE SEQUENCE</scope>
    <source>
        <strain evidence="4">S10</strain>
    </source>
</reference>
<dbReference type="PANTHER" id="PTHR46871:SF1">
    <property type="entry name" value="BROMO-ADJACENT HOMOLOGY (BAH) DOMAIN-CONTAINING PROTEIN"/>
    <property type="match status" value="1"/>
</dbReference>
<evidence type="ECO:0000313" key="4">
    <source>
        <dbReference type="EMBL" id="KAJ7944920.1"/>
    </source>
</evidence>
<proteinExistence type="predicted"/>
<feature type="region of interest" description="Disordered" evidence="1">
    <location>
        <begin position="82"/>
        <end position="101"/>
    </location>
</feature>
<accession>A0AAD7KU12</accession>
<dbReference type="AlphaFoldDB" id="A0AAD7KU12"/>
<evidence type="ECO:0000259" key="3">
    <source>
        <dbReference type="PROSITE" id="PS51321"/>
    </source>
</evidence>
<organism evidence="4 5">
    <name type="scientific">Quillaja saponaria</name>
    <name type="common">Soap bark tree</name>
    <dbReference type="NCBI Taxonomy" id="32244"/>
    <lineage>
        <taxon>Eukaryota</taxon>
        <taxon>Viridiplantae</taxon>
        <taxon>Streptophyta</taxon>
        <taxon>Embryophyta</taxon>
        <taxon>Tracheophyta</taxon>
        <taxon>Spermatophyta</taxon>
        <taxon>Magnoliopsida</taxon>
        <taxon>eudicotyledons</taxon>
        <taxon>Gunneridae</taxon>
        <taxon>Pentapetalae</taxon>
        <taxon>rosids</taxon>
        <taxon>fabids</taxon>
        <taxon>Fabales</taxon>
        <taxon>Quillajaceae</taxon>
        <taxon>Quillaja</taxon>
    </lineage>
</organism>
<protein>
    <submittedName>
        <fullName evidence="4">Bromo-adjacent-like (BAH) domain protein</fullName>
    </submittedName>
</protein>
<dbReference type="Pfam" id="PF07500">
    <property type="entry name" value="TFIIS_M"/>
    <property type="match status" value="1"/>
</dbReference>
<keyword evidence="2" id="KW-0732">Signal</keyword>
<dbReference type="SMART" id="SM00510">
    <property type="entry name" value="TFS2M"/>
    <property type="match status" value="1"/>
</dbReference>
<evidence type="ECO:0000256" key="2">
    <source>
        <dbReference type="SAM" id="SignalP"/>
    </source>
</evidence>
<feature type="region of interest" description="Disordered" evidence="1">
    <location>
        <begin position="295"/>
        <end position="316"/>
    </location>
</feature>
<sequence>MKLISLLRKLCRIWLIFLILRLKIPAAELKAETPGSCITNASEYYTILVKFNALTGENQRDKWLERLLQGIQYVCNSGDNIQRDEKGKRKTESQEKSQKGSKCFIWPDASIPAIVALEKASHDALGTDFQKYNQKLRQLLFNLKNNALLAQRLLDGELEPSKILNMSPSELKEGLTSEEIAKKEPAESEGMQMTDARCSRCMEFKVGLRDIIHGGHEDRYQLECIACGNSWYASRDETSKLTINAPNLAKSVGTAPWATAKFEEVEKKMMNPREPDKAVDDLFRKTSEAFMPVLDSQKSFGKPIKDEHSEATRNAD</sequence>